<keyword evidence="2" id="KW-0812">Transmembrane</keyword>
<reference evidence="4" key="1">
    <citation type="submission" date="2018-09" db="EMBL/GenBank/DDBJ databases">
        <authorList>
            <person name="Livingstone P.G."/>
            <person name="Whitworth D.E."/>
        </authorList>
    </citation>
    <scope>NUCLEOTIDE SEQUENCE [LARGE SCALE GENOMIC DNA]</scope>
    <source>
        <strain evidence="4">CA054A</strain>
    </source>
</reference>
<keyword evidence="2" id="KW-0472">Membrane</keyword>
<feature type="region of interest" description="Disordered" evidence="1">
    <location>
        <begin position="258"/>
        <end position="281"/>
    </location>
</feature>
<dbReference type="AlphaFoldDB" id="A0A3A8IFP9"/>
<dbReference type="RefSeq" id="WP_120543300.1">
    <property type="nucleotide sequence ID" value="NZ_RAVZ01000202.1"/>
</dbReference>
<dbReference type="Proteomes" id="UP000268094">
    <property type="component" value="Unassembled WGS sequence"/>
</dbReference>
<organism evidence="3 4">
    <name type="scientific">Corallococcus terminator</name>
    <dbReference type="NCBI Taxonomy" id="2316733"/>
    <lineage>
        <taxon>Bacteria</taxon>
        <taxon>Pseudomonadati</taxon>
        <taxon>Myxococcota</taxon>
        <taxon>Myxococcia</taxon>
        <taxon>Myxococcales</taxon>
        <taxon>Cystobacterineae</taxon>
        <taxon>Myxococcaceae</taxon>
        <taxon>Corallococcus</taxon>
    </lineage>
</organism>
<evidence type="ECO:0000256" key="1">
    <source>
        <dbReference type="SAM" id="MobiDB-lite"/>
    </source>
</evidence>
<proteinExistence type="predicted"/>
<keyword evidence="4" id="KW-1185">Reference proteome</keyword>
<accession>A0A3A8IFP9</accession>
<protein>
    <submittedName>
        <fullName evidence="3">Uncharacterized protein</fullName>
    </submittedName>
</protein>
<sequence length="313" mass="34832">MALDLSAFQKTLVYQAHAPVPEVLEDLKVIGQLDQKAEAARKTLWISAWVVLVVGVLSLFVVGPLGLAPIVLAVGLFIVRARRRRTDLEDRRYGLVATLLQRLQVDLEKDAAVDLTLDLSPNDEVRKRVAEGTRGRWKCEDFTETWLQLQGRFADGTHLHLSMVEHLQKRSRTQRNARGKTKTKRKQKGKALMQVSLRVKAERHPGLAALDASARSAARLPPGIKLSRIRVAADRLSLRALLAHDWVVREPKPAFNPASLAMAPNKGRKPKVPVVPPGKHDASRTATMMLLSLYQVLNFSSSQHKRSDARATS</sequence>
<gene>
    <name evidence="3" type="ORF">D7V88_25865</name>
</gene>
<feature type="transmembrane region" description="Helical" evidence="2">
    <location>
        <begin position="46"/>
        <end position="79"/>
    </location>
</feature>
<comment type="caution">
    <text evidence="3">The sequence shown here is derived from an EMBL/GenBank/DDBJ whole genome shotgun (WGS) entry which is preliminary data.</text>
</comment>
<evidence type="ECO:0000313" key="4">
    <source>
        <dbReference type="Proteomes" id="UP000268094"/>
    </source>
</evidence>
<dbReference type="OrthoDB" id="5509611at2"/>
<name>A0A3A8IFP9_9BACT</name>
<evidence type="ECO:0000313" key="3">
    <source>
        <dbReference type="EMBL" id="RKG81935.1"/>
    </source>
</evidence>
<keyword evidence="2" id="KW-1133">Transmembrane helix</keyword>
<dbReference type="EMBL" id="RAVZ01000202">
    <property type="protein sequence ID" value="RKG81935.1"/>
    <property type="molecule type" value="Genomic_DNA"/>
</dbReference>
<evidence type="ECO:0000256" key="2">
    <source>
        <dbReference type="SAM" id="Phobius"/>
    </source>
</evidence>